<dbReference type="InterPro" id="IPR002523">
    <property type="entry name" value="MgTranspt_CorA/ZnTranspt_ZntB"/>
</dbReference>
<dbReference type="Pfam" id="PF01544">
    <property type="entry name" value="CorA"/>
    <property type="match status" value="1"/>
</dbReference>
<keyword evidence="7" id="KW-1185">Reference proteome</keyword>
<evidence type="ECO:0000313" key="7">
    <source>
        <dbReference type="Proteomes" id="UP000193922"/>
    </source>
</evidence>
<dbReference type="OrthoDB" id="29879at2759"/>
<feature type="non-terminal residue" evidence="6">
    <location>
        <position position="256"/>
    </location>
</feature>
<evidence type="ECO:0000256" key="4">
    <source>
        <dbReference type="ARBA" id="ARBA00022989"/>
    </source>
</evidence>
<dbReference type="InterPro" id="IPR045861">
    <property type="entry name" value="CorA_cytoplasmic_dom"/>
</dbReference>
<evidence type="ECO:0000256" key="3">
    <source>
        <dbReference type="ARBA" id="ARBA00022692"/>
    </source>
</evidence>
<keyword evidence="3" id="KW-0812">Transmembrane</keyword>
<proteinExistence type="inferred from homology"/>
<evidence type="ECO:0000313" key="6">
    <source>
        <dbReference type="EMBL" id="ORX65527.1"/>
    </source>
</evidence>
<comment type="similarity">
    <text evidence="2">Belongs to the CorA metal ion transporter (MIT) (TC 1.A.35) family.</text>
</comment>
<dbReference type="GO" id="GO:0010961">
    <property type="term" value="P:intracellular magnesium ion homeostasis"/>
    <property type="evidence" value="ECO:0007669"/>
    <property type="project" value="TreeGrafter"/>
</dbReference>
<dbReference type="InterPro" id="IPR045863">
    <property type="entry name" value="CorA_TM1_TM2"/>
</dbReference>
<protein>
    <recommendedName>
        <fullName evidence="8">Cora-domain-containing protein</fullName>
    </recommendedName>
</protein>
<evidence type="ECO:0000256" key="2">
    <source>
        <dbReference type="ARBA" id="ARBA00009765"/>
    </source>
</evidence>
<dbReference type="GO" id="GO:0016020">
    <property type="term" value="C:membrane"/>
    <property type="evidence" value="ECO:0007669"/>
    <property type="project" value="UniProtKB-SubCell"/>
</dbReference>
<dbReference type="PANTHER" id="PTHR21535:SF51">
    <property type="entry name" value="MANGANESE RESISTANCE PROTEIN MNR2"/>
    <property type="match status" value="1"/>
</dbReference>
<dbReference type="Proteomes" id="UP000193922">
    <property type="component" value="Unassembled WGS sequence"/>
</dbReference>
<keyword evidence="5" id="KW-0472">Membrane</keyword>
<keyword evidence="4" id="KW-1133">Transmembrane helix</keyword>
<comment type="caution">
    <text evidence="6">The sequence shown here is derived from an EMBL/GenBank/DDBJ whole genome shotgun (WGS) entry which is preliminary data.</text>
</comment>
<dbReference type="Gene3D" id="1.20.58.340">
    <property type="entry name" value="Magnesium transport protein CorA, transmembrane region"/>
    <property type="match status" value="1"/>
</dbReference>
<dbReference type="RefSeq" id="XP_040739693.1">
    <property type="nucleotide sequence ID" value="XM_040884245.1"/>
</dbReference>
<evidence type="ECO:0000256" key="1">
    <source>
        <dbReference type="ARBA" id="ARBA00004141"/>
    </source>
</evidence>
<sequence length="256" mass="28470">FWLDVVDATKPEMDRLARVFGIHPLTVEDILEDTGDKIEEVSDYHFVVYRAVDAEMAACPIAMVVKRRFVLTFHGRTTTEHVEQAVDRLAAMAEIGGQSVVYVLLDGMTDALTMAMRTVALEVDQVDELVMVLSPLEKADVLQRTGLVRRRLLALWRLMHGKPEVVRALMRMTPDLDERHLLGDVLDHLGAMQSACAHCDMVLARAHSNYMGQISLELGDACVGTTVFSSQWLVITAILLPIQFVTGLFGMNVPVP</sequence>
<organism evidence="6 7">
    <name type="scientific">Linderina pennispora</name>
    <dbReference type="NCBI Taxonomy" id="61395"/>
    <lineage>
        <taxon>Eukaryota</taxon>
        <taxon>Fungi</taxon>
        <taxon>Fungi incertae sedis</taxon>
        <taxon>Zoopagomycota</taxon>
        <taxon>Kickxellomycotina</taxon>
        <taxon>Kickxellomycetes</taxon>
        <taxon>Kickxellales</taxon>
        <taxon>Kickxellaceae</taxon>
        <taxon>Linderina</taxon>
    </lineage>
</organism>
<dbReference type="GO" id="GO:0015095">
    <property type="term" value="F:magnesium ion transmembrane transporter activity"/>
    <property type="evidence" value="ECO:0007669"/>
    <property type="project" value="TreeGrafter"/>
</dbReference>
<accession>A0A1Y1VW54</accession>
<feature type="non-terminal residue" evidence="6">
    <location>
        <position position="1"/>
    </location>
</feature>
<gene>
    <name evidence="6" type="ORF">DL89DRAFT_213522</name>
</gene>
<dbReference type="SUPFAM" id="SSF144083">
    <property type="entry name" value="Magnesium transport protein CorA, transmembrane region"/>
    <property type="match status" value="1"/>
</dbReference>
<reference evidence="6 7" key="1">
    <citation type="submission" date="2016-07" db="EMBL/GenBank/DDBJ databases">
        <title>Pervasive Adenine N6-methylation of Active Genes in Fungi.</title>
        <authorList>
            <consortium name="DOE Joint Genome Institute"/>
            <person name="Mondo S.J."/>
            <person name="Dannebaum R.O."/>
            <person name="Kuo R.C."/>
            <person name="Labutti K."/>
            <person name="Haridas S."/>
            <person name="Kuo A."/>
            <person name="Salamov A."/>
            <person name="Ahrendt S.R."/>
            <person name="Lipzen A."/>
            <person name="Sullivan W."/>
            <person name="Andreopoulos W.B."/>
            <person name="Clum A."/>
            <person name="Lindquist E."/>
            <person name="Daum C."/>
            <person name="Ramamoorthy G.K."/>
            <person name="Gryganskyi A."/>
            <person name="Culley D."/>
            <person name="Magnuson J.K."/>
            <person name="James T.Y."/>
            <person name="O'Malley M.A."/>
            <person name="Stajich J.E."/>
            <person name="Spatafora J.W."/>
            <person name="Visel A."/>
            <person name="Grigoriev I.V."/>
        </authorList>
    </citation>
    <scope>NUCLEOTIDE SEQUENCE [LARGE SCALE GENOMIC DNA]</scope>
    <source>
        <strain evidence="6 7">ATCC 12442</strain>
    </source>
</reference>
<dbReference type="SUPFAM" id="SSF143865">
    <property type="entry name" value="CorA soluble domain-like"/>
    <property type="match status" value="1"/>
</dbReference>
<comment type="subcellular location">
    <subcellularLocation>
        <location evidence="1">Membrane</location>
        <topology evidence="1">Multi-pass membrane protein</topology>
    </subcellularLocation>
</comment>
<dbReference type="EMBL" id="MCFD01000027">
    <property type="protein sequence ID" value="ORX65527.1"/>
    <property type="molecule type" value="Genomic_DNA"/>
</dbReference>
<name>A0A1Y1VW54_9FUNG</name>
<dbReference type="AlphaFoldDB" id="A0A1Y1VW54"/>
<dbReference type="PANTHER" id="PTHR21535">
    <property type="entry name" value="MAGNESIUM AND COBALT TRANSPORT PROTEIN/MITOCHONDRIAL IMPORT INNER MEMBRANE TRANSLOCASE SUBUNIT TIM8"/>
    <property type="match status" value="1"/>
</dbReference>
<evidence type="ECO:0008006" key="8">
    <source>
        <dbReference type="Google" id="ProtNLM"/>
    </source>
</evidence>
<dbReference type="GeneID" id="63800893"/>
<dbReference type="Gene3D" id="3.30.460.20">
    <property type="entry name" value="CorA soluble domain-like"/>
    <property type="match status" value="1"/>
</dbReference>
<evidence type="ECO:0000256" key="5">
    <source>
        <dbReference type="ARBA" id="ARBA00023136"/>
    </source>
</evidence>